<sequence length="318" mass="33532">MFATWAHGAYDKRLCNTGSYTSHDKSMIYVPNAWNNDGSGFSCLEVRDSPPGFDATWMWSSGPGSVKSYPHVKLTDPTLPVPLSNISAFALSAQWAMGPGSTPRPVPSFDSSGLASLDVAANTAFDIFADRDADTSQKETEAETEIMIWLGKIGWAQPLGYGTNGSSHARVTVGYTQFTLYYGMNQRGTAVFTWVAGSNQTSFAGDVSPLLHYLWQNGFVSPASHVGVVGFGSETFHAAGNVTFSSLRYQVQVLPGPAPTPGLGQNSSACACTPSSAESSEAPLEAPPKASLASNTHAAWLAGLSIISSVGASLVLLF</sequence>
<comment type="caution">
    <text evidence="3">The sequence shown here is derived from an EMBL/GenBank/DDBJ whole genome shotgun (WGS) entry which is preliminary data.</text>
</comment>
<proteinExistence type="inferred from homology"/>
<dbReference type="InterPro" id="IPR013319">
    <property type="entry name" value="GH11/12"/>
</dbReference>
<comment type="similarity">
    <text evidence="1 2">Belongs to the glycosyl hydrolase 12 (cellulase H) family.</text>
</comment>
<dbReference type="InterPro" id="IPR002594">
    <property type="entry name" value="GH12"/>
</dbReference>
<evidence type="ECO:0000313" key="4">
    <source>
        <dbReference type="Proteomes" id="UP001305647"/>
    </source>
</evidence>
<dbReference type="InterPro" id="IPR013320">
    <property type="entry name" value="ConA-like_dom_sf"/>
</dbReference>
<keyword evidence="2 3" id="KW-0378">Hydrolase</keyword>
<evidence type="ECO:0000313" key="3">
    <source>
        <dbReference type="EMBL" id="KAK4099016.1"/>
    </source>
</evidence>
<dbReference type="GO" id="GO:0000272">
    <property type="term" value="P:polysaccharide catabolic process"/>
    <property type="evidence" value="ECO:0007669"/>
    <property type="project" value="UniProtKB-KW"/>
</dbReference>
<reference evidence="3" key="2">
    <citation type="submission" date="2023-05" db="EMBL/GenBank/DDBJ databases">
        <authorList>
            <consortium name="Lawrence Berkeley National Laboratory"/>
            <person name="Steindorff A."/>
            <person name="Hensen N."/>
            <person name="Bonometti L."/>
            <person name="Westerberg I."/>
            <person name="Brannstrom I.O."/>
            <person name="Guillou S."/>
            <person name="Cros-Aarteil S."/>
            <person name="Calhoun S."/>
            <person name="Haridas S."/>
            <person name="Kuo A."/>
            <person name="Mondo S."/>
            <person name="Pangilinan J."/>
            <person name="Riley R."/>
            <person name="Labutti K."/>
            <person name="Andreopoulos B."/>
            <person name="Lipzen A."/>
            <person name="Chen C."/>
            <person name="Yanf M."/>
            <person name="Daum C."/>
            <person name="Ng V."/>
            <person name="Clum A."/>
            <person name="Ohm R."/>
            <person name="Martin F."/>
            <person name="Silar P."/>
            <person name="Natvig D."/>
            <person name="Lalanne C."/>
            <person name="Gautier V."/>
            <person name="Ament-Velasquez S.L."/>
            <person name="Kruys A."/>
            <person name="Hutchinson M.I."/>
            <person name="Powell A.J."/>
            <person name="Barry K."/>
            <person name="Miller A.N."/>
            <person name="Grigoriev I.V."/>
            <person name="Debuchy R."/>
            <person name="Gladieux P."/>
            <person name="Thoren M.H."/>
            <person name="Johannesson H."/>
        </authorList>
    </citation>
    <scope>NUCLEOTIDE SEQUENCE</scope>
    <source>
        <strain evidence="3">CBS 757.83</strain>
    </source>
</reference>
<dbReference type="Gene3D" id="2.60.120.180">
    <property type="match status" value="1"/>
</dbReference>
<accession>A0AAN6Q101</accession>
<dbReference type="AlphaFoldDB" id="A0AAN6Q101"/>
<dbReference type="PANTHER" id="PTHR34002">
    <property type="entry name" value="BLR1656 PROTEIN"/>
    <property type="match status" value="1"/>
</dbReference>
<name>A0AAN6Q101_9PEZI</name>
<dbReference type="Pfam" id="PF01670">
    <property type="entry name" value="Glyco_hydro_12"/>
    <property type="match status" value="1"/>
</dbReference>
<dbReference type="EMBL" id="MU863653">
    <property type="protein sequence ID" value="KAK4099016.1"/>
    <property type="molecule type" value="Genomic_DNA"/>
</dbReference>
<keyword evidence="2" id="KW-0624">Polysaccharide degradation</keyword>
<evidence type="ECO:0000256" key="1">
    <source>
        <dbReference type="ARBA" id="ARBA00005519"/>
    </source>
</evidence>
<keyword evidence="2" id="KW-0326">Glycosidase</keyword>
<organism evidence="3 4">
    <name type="scientific">Parathielavia hyrcaniae</name>
    <dbReference type="NCBI Taxonomy" id="113614"/>
    <lineage>
        <taxon>Eukaryota</taxon>
        <taxon>Fungi</taxon>
        <taxon>Dikarya</taxon>
        <taxon>Ascomycota</taxon>
        <taxon>Pezizomycotina</taxon>
        <taxon>Sordariomycetes</taxon>
        <taxon>Sordariomycetidae</taxon>
        <taxon>Sordariales</taxon>
        <taxon>Chaetomiaceae</taxon>
        <taxon>Parathielavia</taxon>
    </lineage>
</organism>
<dbReference type="PANTHER" id="PTHR34002:SF11">
    <property type="entry name" value="CONCANAVALIN A-LIKE LECTIN_GLUCANASE"/>
    <property type="match status" value="1"/>
</dbReference>
<reference evidence="3" key="1">
    <citation type="journal article" date="2023" name="Mol. Phylogenet. Evol.">
        <title>Genome-scale phylogeny and comparative genomics of the fungal order Sordariales.</title>
        <authorList>
            <person name="Hensen N."/>
            <person name="Bonometti L."/>
            <person name="Westerberg I."/>
            <person name="Brannstrom I.O."/>
            <person name="Guillou S."/>
            <person name="Cros-Aarteil S."/>
            <person name="Calhoun S."/>
            <person name="Haridas S."/>
            <person name="Kuo A."/>
            <person name="Mondo S."/>
            <person name="Pangilinan J."/>
            <person name="Riley R."/>
            <person name="LaButti K."/>
            <person name="Andreopoulos B."/>
            <person name="Lipzen A."/>
            <person name="Chen C."/>
            <person name="Yan M."/>
            <person name="Daum C."/>
            <person name="Ng V."/>
            <person name="Clum A."/>
            <person name="Steindorff A."/>
            <person name="Ohm R.A."/>
            <person name="Martin F."/>
            <person name="Silar P."/>
            <person name="Natvig D.O."/>
            <person name="Lalanne C."/>
            <person name="Gautier V."/>
            <person name="Ament-Velasquez S.L."/>
            <person name="Kruys A."/>
            <person name="Hutchinson M.I."/>
            <person name="Powell A.J."/>
            <person name="Barry K."/>
            <person name="Miller A.N."/>
            <person name="Grigoriev I.V."/>
            <person name="Debuchy R."/>
            <person name="Gladieux P."/>
            <person name="Hiltunen Thoren M."/>
            <person name="Johannesson H."/>
        </authorList>
    </citation>
    <scope>NUCLEOTIDE SEQUENCE</scope>
    <source>
        <strain evidence="3">CBS 757.83</strain>
    </source>
</reference>
<dbReference type="Proteomes" id="UP001305647">
    <property type="component" value="Unassembled WGS sequence"/>
</dbReference>
<protein>
    <submittedName>
        <fullName evidence="3">Glycoside hydrolase family 12 protein</fullName>
    </submittedName>
</protein>
<evidence type="ECO:0000256" key="2">
    <source>
        <dbReference type="RuleBase" id="RU361163"/>
    </source>
</evidence>
<dbReference type="GO" id="GO:0008810">
    <property type="term" value="F:cellulase activity"/>
    <property type="evidence" value="ECO:0007669"/>
    <property type="project" value="InterPro"/>
</dbReference>
<dbReference type="SUPFAM" id="SSF49899">
    <property type="entry name" value="Concanavalin A-like lectins/glucanases"/>
    <property type="match status" value="1"/>
</dbReference>
<keyword evidence="4" id="KW-1185">Reference proteome</keyword>
<gene>
    <name evidence="3" type="ORF">N658DRAFT_430692</name>
</gene>
<keyword evidence="2" id="KW-0119">Carbohydrate metabolism</keyword>